<evidence type="ECO:0000313" key="3">
    <source>
        <dbReference type="EMBL" id="CBN74752.1"/>
    </source>
</evidence>
<feature type="region of interest" description="Disordered" evidence="1">
    <location>
        <begin position="700"/>
        <end position="777"/>
    </location>
</feature>
<dbReference type="GO" id="GO:0008270">
    <property type="term" value="F:zinc ion binding"/>
    <property type="evidence" value="ECO:0007669"/>
    <property type="project" value="InterPro"/>
</dbReference>
<feature type="region of interest" description="Disordered" evidence="1">
    <location>
        <begin position="656"/>
        <end position="681"/>
    </location>
</feature>
<gene>
    <name evidence="3" type="ORF">Esi_0041_0088</name>
</gene>
<feature type="region of interest" description="Disordered" evidence="1">
    <location>
        <begin position="44"/>
        <end position="109"/>
    </location>
</feature>
<dbReference type="EMBL" id="FN649740">
    <property type="protein sequence ID" value="CBN74752.1"/>
    <property type="molecule type" value="Genomic_DNA"/>
</dbReference>
<reference evidence="3 4" key="1">
    <citation type="journal article" date="2010" name="Nature">
        <title>The Ectocarpus genome and the independent evolution of multicellularity in brown algae.</title>
        <authorList>
            <person name="Cock J.M."/>
            <person name="Sterck L."/>
            <person name="Rouze P."/>
            <person name="Scornet D."/>
            <person name="Allen A.E."/>
            <person name="Amoutzias G."/>
            <person name="Anthouard V."/>
            <person name="Artiguenave F."/>
            <person name="Aury J.M."/>
            <person name="Badger J.H."/>
            <person name="Beszteri B."/>
            <person name="Billiau K."/>
            <person name="Bonnet E."/>
            <person name="Bothwell J.H."/>
            <person name="Bowler C."/>
            <person name="Boyen C."/>
            <person name="Brownlee C."/>
            <person name="Carrano C.J."/>
            <person name="Charrier B."/>
            <person name="Cho G.Y."/>
            <person name="Coelho S.M."/>
            <person name="Collen J."/>
            <person name="Corre E."/>
            <person name="Da Silva C."/>
            <person name="Delage L."/>
            <person name="Delaroque N."/>
            <person name="Dittami S.M."/>
            <person name="Doulbeau S."/>
            <person name="Elias M."/>
            <person name="Farnham G."/>
            <person name="Gachon C.M."/>
            <person name="Gschloessl B."/>
            <person name="Heesch S."/>
            <person name="Jabbari K."/>
            <person name="Jubin C."/>
            <person name="Kawai H."/>
            <person name="Kimura K."/>
            <person name="Kloareg B."/>
            <person name="Kupper F.C."/>
            <person name="Lang D."/>
            <person name="Le Bail A."/>
            <person name="Leblanc C."/>
            <person name="Lerouge P."/>
            <person name="Lohr M."/>
            <person name="Lopez P.J."/>
            <person name="Martens C."/>
            <person name="Maumus F."/>
            <person name="Michel G."/>
            <person name="Miranda-Saavedra D."/>
            <person name="Morales J."/>
            <person name="Moreau H."/>
            <person name="Motomura T."/>
            <person name="Nagasato C."/>
            <person name="Napoli C.A."/>
            <person name="Nelson D.R."/>
            <person name="Nyvall-Collen P."/>
            <person name="Peters A.F."/>
            <person name="Pommier C."/>
            <person name="Potin P."/>
            <person name="Poulain J."/>
            <person name="Quesneville H."/>
            <person name="Read B."/>
            <person name="Rensing S.A."/>
            <person name="Ritter A."/>
            <person name="Rousvoal S."/>
            <person name="Samanta M."/>
            <person name="Samson G."/>
            <person name="Schroeder D.C."/>
            <person name="Segurens B."/>
            <person name="Strittmatter M."/>
            <person name="Tonon T."/>
            <person name="Tregear J.W."/>
            <person name="Valentin K."/>
            <person name="von Dassow P."/>
            <person name="Yamagishi T."/>
            <person name="Van de Peer Y."/>
            <person name="Wincker P."/>
        </authorList>
    </citation>
    <scope>NUCLEOTIDE SEQUENCE [LARGE SCALE GENOMIC DNA]</scope>
    <source>
        <strain evidence="4">Ec32 / CCAP1310/4</strain>
    </source>
</reference>
<name>D8LMV1_ECTSI</name>
<organism evidence="3 4">
    <name type="scientific">Ectocarpus siliculosus</name>
    <name type="common">Brown alga</name>
    <name type="synonym">Conferva siliculosa</name>
    <dbReference type="NCBI Taxonomy" id="2880"/>
    <lineage>
        <taxon>Eukaryota</taxon>
        <taxon>Sar</taxon>
        <taxon>Stramenopiles</taxon>
        <taxon>Ochrophyta</taxon>
        <taxon>PX clade</taxon>
        <taxon>Phaeophyceae</taxon>
        <taxon>Ectocarpales</taxon>
        <taxon>Ectocarpaceae</taxon>
        <taxon>Ectocarpus</taxon>
    </lineage>
</organism>
<feature type="compositionally biased region" description="Pro residues" evidence="1">
    <location>
        <begin position="49"/>
        <end position="58"/>
    </location>
</feature>
<dbReference type="InterPro" id="IPR001138">
    <property type="entry name" value="Zn2Cys6_DnaBD"/>
</dbReference>
<feature type="compositionally biased region" description="Gly residues" evidence="1">
    <location>
        <begin position="575"/>
        <end position="587"/>
    </location>
</feature>
<feature type="compositionally biased region" description="Basic and acidic residues" evidence="1">
    <location>
        <begin position="763"/>
        <end position="777"/>
    </location>
</feature>
<evidence type="ECO:0000313" key="4">
    <source>
        <dbReference type="Proteomes" id="UP000002630"/>
    </source>
</evidence>
<dbReference type="OrthoDB" id="10459166at2759"/>
<feature type="compositionally biased region" description="Low complexity" evidence="1">
    <location>
        <begin position="590"/>
        <end position="601"/>
    </location>
</feature>
<feature type="compositionally biased region" description="Low complexity" evidence="1">
    <location>
        <begin position="808"/>
        <end position="817"/>
    </location>
</feature>
<feature type="compositionally biased region" description="Low complexity" evidence="1">
    <location>
        <begin position="65"/>
        <end position="83"/>
    </location>
</feature>
<accession>D8LMV1</accession>
<feature type="region of interest" description="Disordered" evidence="1">
    <location>
        <begin position="803"/>
        <end position="865"/>
    </location>
</feature>
<sequence>MSGAPRTTCDCCKARKVRCGGPVLEGSCRYCVNKGLPCCFGMKRKTGPKPKPPPPPEQQPGNGGSSSRASASSVRPSPASLSSKAVVAAGSDKGRRRGGGGLKTRALDGGGGMVGGVRAAAAAAAGKYTMKGGGGGCSGPGSGGRDGRVVICSGRVLEASFPARVADDTEEVEYEVRAPPPNVIPLPPRACFTALGSFYGPFPTAGAFVSIFPPFPEGSGGGEPARLPRVHSGGGGTAVGGESPRGDVIHGGSVSEVPRRASGGGGGGGGGTPVSSAPPLKEERAVVVGEGGLIMDGGSGGRTVGGGAGVVGDGGRVDQTAGEKLGFMEEKGNRYGEAAGRASSGGDGLGLAGTPAASAANNGAAELGGGETGGSPLSGVVEGGTATRAVIVSSKRKSPAAVDVVEKGEKVEGKVAGVWAGATFQDPSHRPASTIGDHTGSGSSSRVDQGTYGDVFLRRGASPYKHSGGDGAASPHPVPLENAAAVGEPTRASPIGTDRSGSRFNGGKASGEAMLSRVPPRSDSDSKPETKPTTTADQASGLDAWLFKVGRIDEIADGAAGMKGMWLWAGHGGTAAGGGASSGGGPDLTGAPAASAANNGATDQSGSSGGKVGGPACSGVVGYGRKAAPRGLVASIRNRPATVDGVEQVKKRRYARAGTAATFRQHSHRPPPTIRDHTGNGSSHIDPLGTGVDVGLPHGRAPCKNSGGGAAVPPPVLPRNAASAGETTRVSPIGEPGTIRSGNGGKASGEATLPQCPLQSASDKPKEKPTAEREALGRADSFTSAWLGLVSREADLSFVPEEARVDKQQQPQPQQQRPNKRQKVDQQPQQPCHEPRAPSVRPSGDPQRRPRFLVPRLEPKGVGSSPMLLPRLGVFPARNSLVVRGGGVSGGGGGGVARGTFGTWQGHGGASCPGERNVKCIEADI</sequence>
<feature type="region of interest" description="Disordered" evidence="1">
    <location>
        <begin position="575"/>
        <end position="612"/>
    </location>
</feature>
<feature type="compositionally biased region" description="Gly residues" evidence="1">
    <location>
        <begin position="262"/>
        <end position="272"/>
    </location>
</feature>
<keyword evidence="4" id="KW-1185">Reference proteome</keyword>
<dbReference type="AlphaFoldDB" id="D8LMV1"/>
<dbReference type="CDD" id="cd00067">
    <property type="entry name" value="GAL4"/>
    <property type="match status" value="1"/>
</dbReference>
<dbReference type="PROSITE" id="PS50048">
    <property type="entry name" value="ZN2_CY6_FUNGAL_2"/>
    <property type="match status" value="1"/>
</dbReference>
<feature type="compositionally biased region" description="Basic and acidic residues" evidence="1">
    <location>
        <begin position="520"/>
        <end position="530"/>
    </location>
</feature>
<protein>
    <recommendedName>
        <fullName evidence="2">Zn(2)-C6 fungal-type domain-containing protein</fullName>
    </recommendedName>
</protein>
<dbReference type="GO" id="GO:0000981">
    <property type="term" value="F:DNA-binding transcription factor activity, RNA polymerase II-specific"/>
    <property type="evidence" value="ECO:0007669"/>
    <property type="project" value="InterPro"/>
</dbReference>
<feature type="region of interest" description="Disordered" evidence="1">
    <location>
        <begin position="424"/>
        <end position="538"/>
    </location>
</feature>
<feature type="region of interest" description="Disordered" evidence="1">
    <location>
        <begin position="252"/>
        <end position="278"/>
    </location>
</feature>
<feature type="domain" description="Zn(2)-C6 fungal-type" evidence="2">
    <location>
        <begin position="8"/>
        <end position="40"/>
    </location>
</feature>
<evidence type="ECO:0000256" key="1">
    <source>
        <dbReference type="SAM" id="MobiDB-lite"/>
    </source>
</evidence>
<dbReference type="InParanoid" id="D8LMV1"/>
<dbReference type="Proteomes" id="UP000002630">
    <property type="component" value="Linkage Group LG15"/>
</dbReference>
<proteinExistence type="predicted"/>
<dbReference type="OMA" id="QPCHEPR"/>
<dbReference type="EMBL" id="FN648608">
    <property type="protein sequence ID" value="CBN74752.1"/>
    <property type="molecule type" value="Genomic_DNA"/>
</dbReference>
<evidence type="ECO:0000259" key="2">
    <source>
        <dbReference type="PROSITE" id="PS50048"/>
    </source>
</evidence>
<dbReference type="PROSITE" id="PS00463">
    <property type="entry name" value="ZN2_CY6_FUNGAL_1"/>
    <property type="match status" value="1"/>
</dbReference>